<dbReference type="SUPFAM" id="SSF63380">
    <property type="entry name" value="Riboflavin synthase domain-like"/>
    <property type="match status" value="1"/>
</dbReference>
<dbReference type="InterPro" id="IPR008333">
    <property type="entry name" value="Cbr1-like_FAD-bd_dom"/>
</dbReference>
<comment type="cofactor">
    <cofactor evidence="1 9">
        <name>FAD</name>
        <dbReference type="ChEBI" id="CHEBI:57692"/>
    </cofactor>
</comment>
<gene>
    <name evidence="12" type="ORF">CNMCM8927_001405</name>
</gene>
<proteinExistence type="inferred from homology"/>
<dbReference type="InterPro" id="IPR017938">
    <property type="entry name" value="Riboflavin_synthase-like_b-brl"/>
</dbReference>
<dbReference type="InterPro" id="IPR001834">
    <property type="entry name" value="CBR-like"/>
</dbReference>
<dbReference type="SUPFAM" id="SSF52343">
    <property type="entry name" value="Ferredoxin reductase-like, C-terminal NADP-linked domain"/>
    <property type="match status" value="1"/>
</dbReference>
<dbReference type="GO" id="GO:0005739">
    <property type="term" value="C:mitochondrion"/>
    <property type="evidence" value="ECO:0007669"/>
    <property type="project" value="TreeGrafter"/>
</dbReference>
<feature type="binding site" evidence="9">
    <location>
        <position position="158"/>
    </location>
    <ligand>
        <name>FAD</name>
        <dbReference type="ChEBI" id="CHEBI:57692"/>
    </ligand>
</feature>
<reference evidence="12" key="1">
    <citation type="journal article" date="2020" name="bioRxiv">
        <title>Genomic and phenotypic heterogeneity of clinical isolates of the human pathogens Aspergillus fumigatus, Aspergillus lentulus and Aspergillus fumigatiaffinis.</title>
        <authorList>
            <person name="dos Santos R.A.C."/>
            <person name="Steenwyk J.L."/>
            <person name="Rivero-Menendez O."/>
            <person name="Mead M.E."/>
            <person name="Silva L.P."/>
            <person name="Bastos R.W."/>
            <person name="Alastruey-Izquierdo A."/>
            <person name="Goldman G.H."/>
            <person name="Rokas A."/>
        </authorList>
    </citation>
    <scope>NUCLEOTIDE SEQUENCE</scope>
    <source>
        <strain evidence="12">CNM-CM8927</strain>
    </source>
</reference>
<evidence type="ECO:0000256" key="3">
    <source>
        <dbReference type="ARBA" id="ARBA00006105"/>
    </source>
</evidence>
<keyword evidence="7" id="KW-0496">Mitochondrion</keyword>
<dbReference type="GO" id="GO:0016020">
    <property type="term" value="C:membrane"/>
    <property type="evidence" value="ECO:0007669"/>
    <property type="project" value="UniProtKB-SubCell"/>
</dbReference>
<comment type="caution">
    <text evidence="12">The sequence shown here is derived from an EMBL/GenBank/DDBJ whole genome shotgun (WGS) entry which is preliminary data.</text>
</comment>
<evidence type="ECO:0000313" key="13">
    <source>
        <dbReference type="Proteomes" id="UP000649114"/>
    </source>
</evidence>
<dbReference type="GO" id="GO:0016491">
    <property type="term" value="F:oxidoreductase activity"/>
    <property type="evidence" value="ECO:0007669"/>
    <property type="project" value="UniProtKB-KW"/>
</dbReference>
<evidence type="ECO:0000259" key="11">
    <source>
        <dbReference type="PROSITE" id="PS51384"/>
    </source>
</evidence>
<dbReference type="InterPro" id="IPR001433">
    <property type="entry name" value="OxRdtase_FAD/NAD-bd"/>
</dbReference>
<organism evidence="12 13">
    <name type="scientific">Aspergillus lentulus</name>
    <dbReference type="NCBI Taxonomy" id="293939"/>
    <lineage>
        <taxon>Eukaryota</taxon>
        <taxon>Fungi</taxon>
        <taxon>Dikarya</taxon>
        <taxon>Ascomycota</taxon>
        <taxon>Pezizomycotina</taxon>
        <taxon>Eurotiomycetes</taxon>
        <taxon>Eurotiomycetidae</taxon>
        <taxon>Eurotiales</taxon>
        <taxon>Aspergillaceae</taxon>
        <taxon>Aspergillus</taxon>
        <taxon>Aspergillus subgen. Fumigati</taxon>
    </lineage>
</organism>
<dbReference type="PROSITE" id="PS51384">
    <property type="entry name" value="FAD_FR"/>
    <property type="match status" value="1"/>
</dbReference>
<dbReference type="CDD" id="cd06183">
    <property type="entry name" value="cyt_b5_reduct_like"/>
    <property type="match status" value="1"/>
</dbReference>
<evidence type="ECO:0000256" key="4">
    <source>
        <dbReference type="ARBA" id="ARBA00022630"/>
    </source>
</evidence>
<feature type="binding site" evidence="9">
    <location>
        <position position="191"/>
    </location>
    <ligand>
        <name>FAD</name>
        <dbReference type="ChEBI" id="CHEBI:57692"/>
    </ligand>
</feature>
<dbReference type="PANTHER" id="PTHR19370:SF189">
    <property type="entry name" value="CYTOCHROME C MITOCHONDRIAL IMPORT FACTOR CYC2"/>
    <property type="match status" value="1"/>
</dbReference>
<keyword evidence="5 9" id="KW-0274">FAD</keyword>
<evidence type="ECO:0000256" key="2">
    <source>
        <dbReference type="ARBA" id="ARBA00004370"/>
    </source>
</evidence>
<keyword evidence="8" id="KW-0472">Membrane</keyword>
<dbReference type="Proteomes" id="UP000649114">
    <property type="component" value="Unassembled WGS sequence"/>
</dbReference>
<protein>
    <recommendedName>
        <fullName evidence="11">FAD-binding FR-type domain-containing protein</fullName>
    </recommendedName>
</protein>
<sequence length="407" mass="45065">MKITTRLDDIHYLSILALSLRVNLMKPRLPRSGGLLFNPPSTLSKRVASRRYTAPSSPTPSAPSPPKKRLWLRLTIVTATAAGIGAYVRSQQGSESTTLNPVTFTKYRLVARDPVSSNGSIFTLKPPKPDDNREAYEDAWKTGVWSVMFKQPQLQIGREYTPLPPITSKAQDEQEEGCLRFFIRKDPFGEVSRYLHSLDVGSPIEVRGPRIECEIPSDTRQILFIAGGTGIAPALQAGHTLLRRTDADHKPRLHILWANRRRDDCLGGYNDSSAIDEAQQRSWFSGLFGSSKPSSPPLAGPTQDPAVTSLMVRELETLKARYPGQVTVDYFVDEESSFIEKKSITRFTDSASSHGSPGGKMILVSGPEGFISYMAGPKLWAQGMELQGPLNGVIKELDLKDWAVWKL</sequence>
<dbReference type="Pfam" id="PF00175">
    <property type="entry name" value="NAD_binding_1"/>
    <property type="match status" value="1"/>
</dbReference>
<dbReference type="Gene3D" id="3.40.50.80">
    <property type="entry name" value="Nucleotide-binding domain of ferredoxin-NADP reductase (FNR) module"/>
    <property type="match status" value="1"/>
</dbReference>
<evidence type="ECO:0000256" key="6">
    <source>
        <dbReference type="ARBA" id="ARBA00023002"/>
    </source>
</evidence>
<evidence type="ECO:0000256" key="5">
    <source>
        <dbReference type="ARBA" id="ARBA00022827"/>
    </source>
</evidence>
<feature type="binding site" evidence="9">
    <location>
        <position position="160"/>
    </location>
    <ligand>
        <name>FAD</name>
        <dbReference type="ChEBI" id="CHEBI:57692"/>
    </ligand>
</feature>
<feature type="domain" description="FAD-binding FR-type" evidence="11">
    <location>
        <begin position="102"/>
        <end position="216"/>
    </location>
</feature>
<keyword evidence="6" id="KW-0560">Oxidoreductase</keyword>
<evidence type="ECO:0000256" key="10">
    <source>
        <dbReference type="SAM" id="MobiDB-lite"/>
    </source>
</evidence>
<evidence type="ECO:0000256" key="9">
    <source>
        <dbReference type="PIRSR" id="PIRSR601834-1"/>
    </source>
</evidence>
<keyword evidence="4 9" id="KW-0285">Flavoprotein</keyword>
<evidence type="ECO:0000256" key="8">
    <source>
        <dbReference type="ARBA" id="ARBA00023136"/>
    </source>
</evidence>
<dbReference type="AlphaFoldDB" id="A0AAN5YH90"/>
<reference evidence="12" key="2">
    <citation type="submission" date="2020-04" db="EMBL/GenBank/DDBJ databases">
        <authorList>
            <person name="Santos R.A.C."/>
            <person name="Steenwyk J.L."/>
            <person name="Rivero-Menendez O."/>
            <person name="Mead M.E."/>
            <person name="Silva L.P."/>
            <person name="Bastos R.W."/>
            <person name="Alastruey-Izquierdo A."/>
            <person name="Goldman G.H."/>
            <person name="Rokas A."/>
        </authorList>
    </citation>
    <scope>NUCLEOTIDE SEQUENCE</scope>
    <source>
        <strain evidence="12">CNM-CM8927</strain>
    </source>
</reference>
<dbReference type="PANTHER" id="PTHR19370">
    <property type="entry name" value="NADH-CYTOCHROME B5 REDUCTASE"/>
    <property type="match status" value="1"/>
</dbReference>
<dbReference type="Gene3D" id="2.40.30.10">
    <property type="entry name" value="Translation factors"/>
    <property type="match status" value="1"/>
</dbReference>
<name>A0AAN5YH90_ASPLE</name>
<accession>A0AAN5YH90</accession>
<evidence type="ECO:0000256" key="7">
    <source>
        <dbReference type="ARBA" id="ARBA00023128"/>
    </source>
</evidence>
<dbReference type="InterPro" id="IPR017927">
    <property type="entry name" value="FAD-bd_FR_type"/>
</dbReference>
<comment type="subcellular location">
    <subcellularLocation>
        <location evidence="2">Membrane</location>
    </subcellularLocation>
</comment>
<dbReference type="EMBL" id="JAAAPU010000136">
    <property type="protein sequence ID" value="KAF4201561.1"/>
    <property type="molecule type" value="Genomic_DNA"/>
</dbReference>
<dbReference type="PRINTS" id="PR00406">
    <property type="entry name" value="CYTB5RDTASE"/>
</dbReference>
<evidence type="ECO:0000256" key="1">
    <source>
        <dbReference type="ARBA" id="ARBA00001974"/>
    </source>
</evidence>
<evidence type="ECO:0000313" key="12">
    <source>
        <dbReference type="EMBL" id="KAF4201561.1"/>
    </source>
</evidence>
<dbReference type="InterPro" id="IPR039261">
    <property type="entry name" value="FNR_nucleotide-bd"/>
</dbReference>
<feature type="binding site" evidence="9">
    <location>
        <position position="192"/>
    </location>
    <ligand>
        <name>FAD</name>
        <dbReference type="ChEBI" id="CHEBI:57692"/>
    </ligand>
</feature>
<comment type="similarity">
    <text evidence="3">Belongs to the flavoprotein pyridine nucleotide cytochrome reductase family.</text>
</comment>
<feature type="region of interest" description="Disordered" evidence="10">
    <location>
        <begin position="47"/>
        <end position="67"/>
    </location>
</feature>
<dbReference type="Pfam" id="PF00970">
    <property type="entry name" value="FAD_binding_6"/>
    <property type="match status" value="1"/>
</dbReference>